<name>A0A0V1B615_TRISP</name>
<evidence type="ECO:0000313" key="1">
    <source>
        <dbReference type="EMBL" id="KRY32446.1"/>
    </source>
</evidence>
<keyword evidence="2" id="KW-1185">Reference proteome</keyword>
<dbReference type="AlphaFoldDB" id="A0A0V1B615"/>
<accession>A0A0V1B615</accession>
<reference evidence="1 2" key="1">
    <citation type="submission" date="2015-01" db="EMBL/GenBank/DDBJ databases">
        <title>Evolution of Trichinella species and genotypes.</title>
        <authorList>
            <person name="Korhonen P.K."/>
            <person name="Edoardo P."/>
            <person name="Giuseppe L.R."/>
            <person name="Gasser R.B."/>
        </authorList>
    </citation>
    <scope>NUCLEOTIDE SEQUENCE [LARGE SCALE GENOMIC DNA]</scope>
    <source>
        <strain evidence="1">ISS3</strain>
    </source>
</reference>
<dbReference type="EMBL" id="JYDH01000098">
    <property type="protein sequence ID" value="KRY32446.1"/>
    <property type="molecule type" value="Genomic_DNA"/>
</dbReference>
<protein>
    <submittedName>
        <fullName evidence="1">Uncharacterized protein</fullName>
    </submittedName>
</protein>
<proteinExistence type="predicted"/>
<organism evidence="1 2">
    <name type="scientific">Trichinella spiralis</name>
    <name type="common">Trichina worm</name>
    <dbReference type="NCBI Taxonomy" id="6334"/>
    <lineage>
        <taxon>Eukaryota</taxon>
        <taxon>Metazoa</taxon>
        <taxon>Ecdysozoa</taxon>
        <taxon>Nematoda</taxon>
        <taxon>Enoplea</taxon>
        <taxon>Dorylaimia</taxon>
        <taxon>Trichinellida</taxon>
        <taxon>Trichinellidae</taxon>
        <taxon>Trichinella</taxon>
    </lineage>
</organism>
<dbReference type="InParanoid" id="A0A0V1B615"/>
<comment type="caution">
    <text evidence="1">The sequence shown here is derived from an EMBL/GenBank/DDBJ whole genome shotgun (WGS) entry which is preliminary data.</text>
</comment>
<evidence type="ECO:0000313" key="2">
    <source>
        <dbReference type="Proteomes" id="UP000054776"/>
    </source>
</evidence>
<gene>
    <name evidence="1" type="ORF">T01_9707</name>
</gene>
<dbReference type="Proteomes" id="UP000054776">
    <property type="component" value="Unassembled WGS sequence"/>
</dbReference>
<sequence>MIECKIIDLYTMDNIRTKCHLFKCSQINTLSMLYLCNEQDHVQFQLFVEMCQQHMCTRT</sequence>